<accession>A0A482VFU7</accession>
<proteinExistence type="predicted"/>
<dbReference type="Proteomes" id="UP000292052">
    <property type="component" value="Unassembled WGS sequence"/>
</dbReference>
<dbReference type="EMBL" id="QDEB01106608">
    <property type="protein sequence ID" value="RZB94420.1"/>
    <property type="molecule type" value="Genomic_DNA"/>
</dbReference>
<dbReference type="GO" id="GO:0015179">
    <property type="term" value="F:L-amino acid transmembrane transporter activity"/>
    <property type="evidence" value="ECO:0007669"/>
    <property type="project" value="TreeGrafter"/>
</dbReference>
<reference evidence="7 8" key="1">
    <citation type="submission" date="2017-03" db="EMBL/GenBank/DDBJ databases">
        <title>Genome of the blue death feigning beetle - Asbolus verrucosus.</title>
        <authorList>
            <person name="Rider S.D."/>
        </authorList>
    </citation>
    <scope>NUCLEOTIDE SEQUENCE [LARGE SCALE GENOMIC DNA]</scope>
    <source>
        <strain evidence="7">Butters</strain>
        <tissue evidence="7">Head and leg muscle</tissue>
    </source>
</reference>
<dbReference type="PANTHER" id="PTHR22950:SF349">
    <property type="entry name" value="AMINO ACID TRANSPORTER TRANSMEMBRANE DOMAIN-CONTAINING PROTEIN"/>
    <property type="match status" value="1"/>
</dbReference>
<evidence type="ECO:0000313" key="8">
    <source>
        <dbReference type="Proteomes" id="UP000292052"/>
    </source>
</evidence>
<feature type="non-terminal residue" evidence="7">
    <location>
        <position position="1"/>
    </location>
</feature>
<feature type="transmembrane region" description="Helical" evidence="5">
    <location>
        <begin position="213"/>
        <end position="238"/>
    </location>
</feature>
<evidence type="ECO:0000313" key="7">
    <source>
        <dbReference type="EMBL" id="RZB94420.1"/>
    </source>
</evidence>
<feature type="transmembrane region" description="Helical" evidence="5">
    <location>
        <begin position="26"/>
        <end position="46"/>
    </location>
</feature>
<keyword evidence="8" id="KW-1185">Reference proteome</keyword>
<feature type="transmembrane region" description="Helical" evidence="5">
    <location>
        <begin position="183"/>
        <end position="201"/>
    </location>
</feature>
<evidence type="ECO:0000256" key="4">
    <source>
        <dbReference type="ARBA" id="ARBA00023136"/>
    </source>
</evidence>
<evidence type="ECO:0000256" key="1">
    <source>
        <dbReference type="ARBA" id="ARBA00004141"/>
    </source>
</evidence>
<comment type="subcellular location">
    <subcellularLocation>
        <location evidence="1">Membrane</location>
        <topology evidence="1">Multi-pass membrane protein</topology>
    </subcellularLocation>
</comment>
<sequence>FFTTVIHLIKGLVGTGIFALGEAFKFSGYLFGLILICVIALLNLNCQHMLLECAQKIADEEEEEVKPSFAETVEYTMESSTVKWVQNYSKQLGFTTNILVVVSSANGFLTDDTASKHIMLFLILIPMWSTTFLENLKFLLPLTLLANILMWIGIVLIMYFTLKDGITPDGKRYMISDCKSMHRFFGITLFAFESVTFIIPLRNEMRNPAKFTSALGVLNLGMAFVVFVYCSIGFLAYWKYGDDVQGSVFLNLPYSDMYAL</sequence>
<comment type="caution">
    <text evidence="7">The sequence shown here is derived from an EMBL/GenBank/DDBJ whole genome shotgun (WGS) entry which is preliminary data.</text>
</comment>
<keyword evidence="4 5" id="KW-0472">Membrane</keyword>
<dbReference type="PANTHER" id="PTHR22950">
    <property type="entry name" value="AMINO ACID TRANSPORTER"/>
    <property type="match status" value="1"/>
</dbReference>
<dbReference type="OrthoDB" id="1684102at2759"/>
<feature type="domain" description="Amino acid transporter transmembrane" evidence="6">
    <location>
        <begin position="2"/>
        <end position="256"/>
    </location>
</feature>
<keyword evidence="3 5" id="KW-1133">Transmembrane helix</keyword>
<organism evidence="7 8">
    <name type="scientific">Asbolus verrucosus</name>
    <name type="common">Desert ironclad beetle</name>
    <dbReference type="NCBI Taxonomy" id="1661398"/>
    <lineage>
        <taxon>Eukaryota</taxon>
        <taxon>Metazoa</taxon>
        <taxon>Ecdysozoa</taxon>
        <taxon>Arthropoda</taxon>
        <taxon>Hexapoda</taxon>
        <taxon>Insecta</taxon>
        <taxon>Pterygota</taxon>
        <taxon>Neoptera</taxon>
        <taxon>Endopterygota</taxon>
        <taxon>Coleoptera</taxon>
        <taxon>Polyphaga</taxon>
        <taxon>Cucujiformia</taxon>
        <taxon>Tenebrionidae</taxon>
        <taxon>Pimeliinae</taxon>
        <taxon>Asbolus</taxon>
    </lineage>
</organism>
<dbReference type="InterPro" id="IPR013057">
    <property type="entry name" value="AA_transpt_TM"/>
</dbReference>
<dbReference type="GO" id="GO:0005774">
    <property type="term" value="C:vacuolar membrane"/>
    <property type="evidence" value="ECO:0007669"/>
    <property type="project" value="TreeGrafter"/>
</dbReference>
<feature type="transmembrane region" description="Helical" evidence="5">
    <location>
        <begin position="139"/>
        <end position="162"/>
    </location>
</feature>
<feature type="non-terminal residue" evidence="7">
    <location>
        <position position="260"/>
    </location>
</feature>
<evidence type="ECO:0000256" key="2">
    <source>
        <dbReference type="ARBA" id="ARBA00022692"/>
    </source>
</evidence>
<dbReference type="STRING" id="1661398.A0A482VFU7"/>
<gene>
    <name evidence="7" type="ORF">BDFB_013141</name>
</gene>
<dbReference type="Pfam" id="PF01490">
    <property type="entry name" value="Aa_trans"/>
    <property type="match status" value="1"/>
</dbReference>
<evidence type="ECO:0000256" key="5">
    <source>
        <dbReference type="SAM" id="Phobius"/>
    </source>
</evidence>
<protein>
    <submittedName>
        <fullName evidence="7">Aa trans domain containing protein</fullName>
    </submittedName>
</protein>
<dbReference type="AlphaFoldDB" id="A0A482VFU7"/>
<evidence type="ECO:0000259" key="6">
    <source>
        <dbReference type="Pfam" id="PF01490"/>
    </source>
</evidence>
<evidence type="ECO:0000256" key="3">
    <source>
        <dbReference type="ARBA" id="ARBA00022989"/>
    </source>
</evidence>
<name>A0A482VFU7_ASBVE</name>
<keyword evidence="2 5" id="KW-0812">Transmembrane</keyword>